<dbReference type="PANTHER" id="PTHR43775:SF37">
    <property type="entry name" value="SI:DKEY-61P9.11"/>
    <property type="match status" value="1"/>
</dbReference>
<dbReference type="InterPro" id="IPR014043">
    <property type="entry name" value="Acyl_transferase_dom"/>
</dbReference>
<name>A0A226DRG8_FOLCA</name>
<dbReference type="PANTHER" id="PTHR43775">
    <property type="entry name" value="FATTY ACID SYNTHASE"/>
    <property type="match status" value="1"/>
</dbReference>
<dbReference type="AlphaFoldDB" id="A0A226DRG8"/>
<accession>A0A226DRG8</accession>
<comment type="caution">
    <text evidence="4">The sequence shown here is derived from an EMBL/GenBank/DDBJ whole genome shotgun (WGS) entry which is preliminary data.</text>
</comment>
<keyword evidence="1" id="KW-0596">Phosphopantetheine</keyword>
<organism evidence="4 5">
    <name type="scientific">Folsomia candida</name>
    <name type="common">Springtail</name>
    <dbReference type="NCBI Taxonomy" id="158441"/>
    <lineage>
        <taxon>Eukaryota</taxon>
        <taxon>Metazoa</taxon>
        <taxon>Ecdysozoa</taxon>
        <taxon>Arthropoda</taxon>
        <taxon>Hexapoda</taxon>
        <taxon>Collembola</taxon>
        <taxon>Entomobryomorpha</taxon>
        <taxon>Isotomoidea</taxon>
        <taxon>Isotomidae</taxon>
        <taxon>Proisotominae</taxon>
        <taxon>Folsomia</taxon>
    </lineage>
</organism>
<feature type="domain" description="Malonyl-CoA:ACP transacylase (MAT)" evidence="3">
    <location>
        <begin position="140"/>
        <end position="447"/>
    </location>
</feature>
<dbReference type="Proteomes" id="UP000198287">
    <property type="component" value="Unassembled WGS sequence"/>
</dbReference>
<reference evidence="4 5" key="1">
    <citation type="submission" date="2015-12" db="EMBL/GenBank/DDBJ databases">
        <title>The genome of Folsomia candida.</title>
        <authorList>
            <person name="Faddeeva A."/>
            <person name="Derks M.F."/>
            <person name="Anvar Y."/>
            <person name="Smit S."/>
            <person name="Van Straalen N."/>
            <person name="Roelofs D."/>
        </authorList>
    </citation>
    <scope>NUCLEOTIDE SEQUENCE [LARGE SCALE GENOMIC DNA]</scope>
    <source>
        <strain evidence="4 5">VU population</strain>
        <tissue evidence="4">Whole body</tissue>
    </source>
</reference>
<evidence type="ECO:0000256" key="1">
    <source>
        <dbReference type="ARBA" id="ARBA00022450"/>
    </source>
</evidence>
<dbReference type="InterPro" id="IPR050091">
    <property type="entry name" value="PKS_NRPS_Biosynth_Enz"/>
</dbReference>
<dbReference type="SMART" id="SM00827">
    <property type="entry name" value="PKS_AT"/>
    <property type="match status" value="1"/>
</dbReference>
<sequence length="480" mass="54040">MIGNHLVNSVHPTRKGQDFLVRVNTRFTKMDKLEGITYEMMDFMDLKLFVDPDTPGLSRVKESVAKDDVKLIPVCSTDSGALIAALKNLPNSKSVLNSTEFRQAILYRTKADLSETVEELVASQVPRKPIPAQKPKICFLITCQGTHYPAMGKCLYRVSPIFRQHFDYCAAHVAKEYDIDIKSFLEGAVVPNVVPDWMESPINFLPYLLALQYALFKVWDNWGIKPDYVLGLSFGEYGAAVFADMITIEEAFKLIMTRIILMTKNIKEEGFCVAQMDTVKYAEIMEECKVDMEDMWLDISGVNSPKQTCVVGHLKYINKFSETCKKHGIKNLVKEYHPYHSSLTKPIIPAFLETTSTISYSPAKAKFISTVDGKLWDTLNPTYFLDHLTGPVIAIGAVESALAEGVTHFLEVGPHPILIQMVKDIIQNNDPQAANKYTFVTSLTRKDGDDRVALLNSVGRLYMAGYDVNWENVDKFQSQS</sequence>
<dbReference type="InterPro" id="IPR016035">
    <property type="entry name" value="Acyl_Trfase/lysoPLipase"/>
</dbReference>
<protein>
    <submittedName>
        <fullName evidence="4">Erythronolide synthase, modules 3 and 4</fullName>
    </submittedName>
</protein>
<dbReference type="EMBL" id="LNIX01000013">
    <property type="protein sequence ID" value="OXA47608.1"/>
    <property type="molecule type" value="Genomic_DNA"/>
</dbReference>
<dbReference type="Gene3D" id="3.30.70.3290">
    <property type="match status" value="1"/>
</dbReference>
<keyword evidence="2" id="KW-0597">Phosphoprotein</keyword>
<dbReference type="GO" id="GO:0006633">
    <property type="term" value="P:fatty acid biosynthetic process"/>
    <property type="evidence" value="ECO:0007669"/>
    <property type="project" value="TreeGrafter"/>
</dbReference>
<dbReference type="Gene3D" id="3.40.366.10">
    <property type="entry name" value="Malonyl-Coenzyme A Acyl Carrier Protein, domain 2"/>
    <property type="match status" value="1"/>
</dbReference>
<evidence type="ECO:0000259" key="3">
    <source>
        <dbReference type="SMART" id="SM00827"/>
    </source>
</evidence>
<dbReference type="SUPFAM" id="SSF52151">
    <property type="entry name" value="FabD/lysophospholipase-like"/>
    <property type="match status" value="1"/>
</dbReference>
<proteinExistence type="predicted"/>
<dbReference type="STRING" id="158441.A0A226DRG8"/>
<dbReference type="GO" id="GO:0004312">
    <property type="term" value="F:fatty acid synthase activity"/>
    <property type="evidence" value="ECO:0007669"/>
    <property type="project" value="TreeGrafter"/>
</dbReference>
<evidence type="ECO:0000313" key="4">
    <source>
        <dbReference type="EMBL" id="OXA47608.1"/>
    </source>
</evidence>
<dbReference type="OrthoDB" id="6769069at2759"/>
<dbReference type="InterPro" id="IPR001227">
    <property type="entry name" value="Ac_transferase_dom_sf"/>
</dbReference>
<gene>
    <name evidence="4" type="ORF">Fcan01_17604</name>
</gene>
<evidence type="ECO:0000256" key="2">
    <source>
        <dbReference type="ARBA" id="ARBA00022553"/>
    </source>
</evidence>
<keyword evidence="5" id="KW-1185">Reference proteome</keyword>
<evidence type="ECO:0000313" key="5">
    <source>
        <dbReference type="Proteomes" id="UP000198287"/>
    </source>
</evidence>
<dbReference type="Pfam" id="PF00698">
    <property type="entry name" value="Acyl_transf_1"/>
    <property type="match status" value="1"/>
</dbReference>
<dbReference type="Gene3D" id="3.30.70.250">
    <property type="entry name" value="Malonyl-CoA ACP transacylase, ACP-binding"/>
    <property type="match status" value="1"/>
</dbReference>